<gene>
    <name evidence="2" type="ORF">KHLLAP_LOCUS13753</name>
</gene>
<feature type="compositionally biased region" description="Basic residues" evidence="1">
    <location>
        <begin position="484"/>
        <end position="505"/>
    </location>
</feature>
<protein>
    <submittedName>
        <fullName evidence="2">Uu.00g014040.m01.CDS01</fullName>
    </submittedName>
</protein>
<feature type="region of interest" description="Disordered" evidence="1">
    <location>
        <begin position="290"/>
        <end position="397"/>
    </location>
</feature>
<dbReference type="AlphaFoldDB" id="A0AAI8VYV2"/>
<feature type="compositionally biased region" description="Basic and acidic residues" evidence="1">
    <location>
        <begin position="94"/>
        <end position="117"/>
    </location>
</feature>
<dbReference type="Proteomes" id="UP001295740">
    <property type="component" value="Unassembled WGS sequence"/>
</dbReference>
<feature type="compositionally biased region" description="Basic and acidic residues" evidence="1">
    <location>
        <begin position="341"/>
        <end position="356"/>
    </location>
</feature>
<comment type="caution">
    <text evidence="2">The sequence shown here is derived from an EMBL/GenBank/DDBJ whole genome shotgun (WGS) entry which is preliminary data.</text>
</comment>
<feature type="compositionally biased region" description="Polar residues" evidence="1">
    <location>
        <begin position="359"/>
        <end position="383"/>
    </location>
</feature>
<evidence type="ECO:0000256" key="1">
    <source>
        <dbReference type="SAM" id="MobiDB-lite"/>
    </source>
</evidence>
<evidence type="ECO:0000313" key="3">
    <source>
        <dbReference type="Proteomes" id="UP001295740"/>
    </source>
</evidence>
<feature type="region of interest" description="Disordered" evidence="1">
    <location>
        <begin position="468"/>
        <end position="525"/>
    </location>
</feature>
<accession>A0AAI8VYV2</accession>
<dbReference type="EMBL" id="CAUWAG010000020">
    <property type="protein sequence ID" value="CAJ2513285.1"/>
    <property type="molecule type" value="Genomic_DNA"/>
</dbReference>
<organism evidence="2 3">
    <name type="scientific">Anthostomella pinea</name>
    <dbReference type="NCBI Taxonomy" id="933095"/>
    <lineage>
        <taxon>Eukaryota</taxon>
        <taxon>Fungi</taxon>
        <taxon>Dikarya</taxon>
        <taxon>Ascomycota</taxon>
        <taxon>Pezizomycotina</taxon>
        <taxon>Sordariomycetes</taxon>
        <taxon>Xylariomycetidae</taxon>
        <taxon>Xylariales</taxon>
        <taxon>Xylariaceae</taxon>
        <taxon>Anthostomella</taxon>
    </lineage>
</organism>
<feature type="region of interest" description="Disordered" evidence="1">
    <location>
        <begin position="1"/>
        <end position="124"/>
    </location>
</feature>
<name>A0AAI8VYV2_9PEZI</name>
<sequence length="525" mass="58499">MADSESDDREKGSSSTGGAEVETDAVGPQRTRGKRYDLSALFAEEEEAVEEPDDSSSALTDEEVASPSPGPGPHASPMLGTASGDDSDDSDEWASGRRERRNPESRKSRVGSEGRPDEDAEDQPDVVATDLFLALPSDGPGLMQIIAKIEADRTLCFKMRWYVARHVRKLYTRKKPPSLQPYQRPIRNALQHYVPGKMGRLRSRPFNRLDFEATRLHEAFRKDQPDWESKRVTQALQLAYSTYQWNETIYISEVDEILIEAGADLSLFAKAEKASGFRKTPAAHIDAAIDVQEPNPAKPDSDYAPNIRKGRSSTGIAVVDNTRRKSTRLSAEGPNSRRLMTRAEFRPRDLAHDEHGPSSAVSPLQPNGNDNDTPGVTAGSSGTRALHGDRQPQEPLPDDINALWAEISDLKKEAETQRQFTQRVIARHRTEVEETIDRERRYWGTFITEHKASTEALLTELQAMREKAEGVKTVEGSKAAEGSKKRKRDDKDSTKKKKKMRKLMRRLKELDADSSSADDSSSSDA</sequence>
<feature type="compositionally biased region" description="Low complexity" evidence="1">
    <location>
        <begin position="513"/>
        <end position="525"/>
    </location>
</feature>
<keyword evidence="3" id="KW-1185">Reference proteome</keyword>
<reference evidence="2" key="1">
    <citation type="submission" date="2023-10" db="EMBL/GenBank/DDBJ databases">
        <authorList>
            <person name="Hackl T."/>
        </authorList>
    </citation>
    <scope>NUCLEOTIDE SEQUENCE</scope>
</reference>
<proteinExistence type="predicted"/>
<feature type="compositionally biased region" description="Acidic residues" evidence="1">
    <location>
        <begin position="43"/>
        <end position="64"/>
    </location>
</feature>
<evidence type="ECO:0000313" key="2">
    <source>
        <dbReference type="EMBL" id="CAJ2513285.1"/>
    </source>
</evidence>